<protein>
    <submittedName>
        <fullName evidence="1">DUF4222 domain-containing protein</fullName>
    </submittedName>
</protein>
<dbReference type="EMBL" id="CP013970">
    <property type="protein sequence ID" value="AXF75503.1"/>
    <property type="molecule type" value="Genomic_DNA"/>
</dbReference>
<dbReference type="Proteomes" id="UP000264980">
    <property type="component" value="Chromosome"/>
</dbReference>
<dbReference type="Pfam" id="PF13973">
    <property type="entry name" value="DUF4222"/>
    <property type="match status" value="1"/>
</dbReference>
<evidence type="ECO:0000313" key="2">
    <source>
        <dbReference type="Proteomes" id="UP000264980"/>
    </source>
</evidence>
<sequence length="59" mass="7111">MTEHIQPLNRYYRDHRGIVVNVTGYDASGQRVIYRRPGYEWECVAPLIVFRARFKRIDK</sequence>
<evidence type="ECO:0000313" key="1">
    <source>
        <dbReference type="EMBL" id="AXF75503.1"/>
    </source>
</evidence>
<organism evidence="1 2">
    <name type="scientific">Erwinia tracheiphila</name>
    <dbReference type="NCBI Taxonomy" id="65700"/>
    <lineage>
        <taxon>Bacteria</taxon>
        <taxon>Pseudomonadati</taxon>
        <taxon>Pseudomonadota</taxon>
        <taxon>Gammaproteobacteria</taxon>
        <taxon>Enterobacterales</taxon>
        <taxon>Erwiniaceae</taxon>
        <taxon>Erwinia</taxon>
    </lineage>
</organism>
<dbReference type="InterPro" id="IPR025317">
    <property type="entry name" value="DUF4222"/>
</dbReference>
<name>A0A345CPY6_9GAMM</name>
<gene>
    <name evidence="1" type="ORF">AV903_04320</name>
</gene>
<dbReference type="RefSeq" id="WP_233481318.1">
    <property type="nucleotide sequence ID" value="NZ_CP013970.1"/>
</dbReference>
<accession>A0A345CPY6</accession>
<dbReference type="AlphaFoldDB" id="A0A345CPY6"/>
<reference evidence="1 2" key="1">
    <citation type="submission" date="2016-01" db="EMBL/GenBank/DDBJ databases">
        <authorList>
            <person name="Oliw E.H."/>
        </authorList>
    </citation>
    <scope>NUCLEOTIDE SEQUENCE [LARGE SCALE GENOMIC DNA]</scope>
    <source>
        <strain evidence="1 2">MDcuke</strain>
    </source>
</reference>
<proteinExistence type="predicted"/>